<proteinExistence type="predicted"/>
<gene>
    <name evidence="1" type="ORF">BpHYR1_028745</name>
</gene>
<protein>
    <submittedName>
        <fullName evidence="1">Uncharacterized protein</fullName>
    </submittedName>
</protein>
<dbReference type="Proteomes" id="UP000276133">
    <property type="component" value="Unassembled WGS sequence"/>
</dbReference>
<name>A0A3M7QKZ4_BRAPC</name>
<dbReference type="EMBL" id="REGN01005799">
    <property type="protein sequence ID" value="RNA11970.1"/>
    <property type="molecule type" value="Genomic_DNA"/>
</dbReference>
<dbReference type="AlphaFoldDB" id="A0A3M7QKZ4"/>
<accession>A0A3M7QKZ4</accession>
<reference evidence="1 2" key="1">
    <citation type="journal article" date="2018" name="Sci. Rep.">
        <title>Genomic signatures of local adaptation to the degree of environmental predictability in rotifers.</title>
        <authorList>
            <person name="Franch-Gras L."/>
            <person name="Hahn C."/>
            <person name="Garcia-Roger E.M."/>
            <person name="Carmona M.J."/>
            <person name="Serra M."/>
            <person name="Gomez A."/>
        </authorList>
    </citation>
    <scope>NUCLEOTIDE SEQUENCE [LARGE SCALE GENOMIC DNA]</scope>
    <source>
        <strain evidence="1">HYR1</strain>
    </source>
</reference>
<organism evidence="1 2">
    <name type="scientific">Brachionus plicatilis</name>
    <name type="common">Marine rotifer</name>
    <name type="synonym">Brachionus muelleri</name>
    <dbReference type="NCBI Taxonomy" id="10195"/>
    <lineage>
        <taxon>Eukaryota</taxon>
        <taxon>Metazoa</taxon>
        <taxon>Spiralia</taxon>
        <taxon>Gnathifera</taxon>
        <taxon>Rotifera</taxon>
        <taxon>Eurotatoria</taxon>
        <taxon>Monogononta</taxon>
        <taxon>Pseudotrocha</taxon>
        <taxon>Ploima</taxon>
        <taxon>Brachionidae</taxon>
        <taxon>Brachionus</taxon>
    </lineage>
</organism>
<keyword evidence="2" id="KW-1185">Reference proteome</keyword>
<sequence length="152" mass="17747">MIKWLCLNTSNEVLSINEGLDYFHYSIQHMFKIWQKQLQKLFLNGLDGCNRVNRFNPFGPHTLTAGAKRSNFWTAKINVAKRQKFGRIFDHPPFLLAVQKIDRLADRPNDQKNLPCNGPPFPRIEKNFVKQKWGLNQKTLGNLYNFPNSSKN</sequence>
<evidence type="ECO:0000313" key="2">
    <source>
        <dbReference type="Proteomes" id="UP000276133"/>
    </source>
</evidence>
<evidence type="ECO:0000313" key="1">
    <source>
        <dbReference type="EMBL" id="RNA11970.1"/>
    </source>
</evidence>
<comment type="caution">
    <text evidence="1">The sequence shown here is derived from an EMBL/GenBank/DDBJ whole genome shotgun (WGS) entry which is preliminary data.</text>
</comment>